<reference evidence="6" key="1">
    <citation type="submission" date="2014-07" db="EMBL/GenBank/DDBJ databases">
        <authorList>
            <person name="Urmite Genomes Urmite Genomes"/>
        </authorList>
    </citation>
    <scope>NUCLEOTIDE SEQUENCE</scope>
    <source>
        <strain evidence="6">13S34_air</strain>
    </source>
</reference>
<dbReference type="GO" id="GO:0071973">
    <property type="term" value="P:bacterial-type flagellum-dependent cell motility"/>
    <property type="evidence" value="ECO:0007669"/>
    <property type="project" value="InterPro"/>
</dbReference>
<accession>A0A078M708</accession>
<evidence type="ECO:0000259" key="4">
    <source>
        <dbReference type="Pfam" id="PF00669"/>
    </source>
</evidence>
<dbReference type="HOGENOM" id="CLU_024437_2_1_9"/>
<comment type="subcellular location">
    <subcellularLocation>
        <location evidence="1">Bacterial flagellum</location>
    </subcellularLocation>
</comment>
<dbReference type="GO" id="GO:0009424">
    <property type="term" value="C:bacterial-type flagellum hook"/>
    <property type="evidence" value="ECO:0007669"/>
    <property type="project" value="InterPro"/>
</dbReference>
<dbReference type="InterPro" id="IPR001492">
    <property type="entry name" value="Flagellin"/>
</dbReference>
<dbReference type="Gene3D" id="1.20.1330.10">
    <property type="entry name" value="f41 fragment of flagellin, N-terminal domain"/>
    <property type="match status" value="1"/>
</dbReference>
<evidence type="ECO:0000256" key="2">
    <source>
        <dbReference type="ARBA" id="ARBA00005709"/>
    </source>
</evidence>
<gene>
    <name evidence="6" type="primary">flgL</name>
    <name evidence="6" type="ORF">BN1050_01113</name>
</gene>
<keyword evidence="6" id="KW-0966">Cell projection</keyword>
<name>A0A078M708_9BACL</name>
<evidence type="ECO:0000313" key="6">
    <source>
        <dbReference type="EMBL" id="CEA02045.1"/>
    </source>
</evidence>
<dbReference type="Pfam" id="PF00669">
    <property type="entry name" value="Flagellin_N"/>
    <property type="match status" value="1"/>
</dbReference>
<sequence length="302" mass="33614">MRVTQSMLSGNMLHNLNNSYGRMSELQDQLNSGSKINRPSQDPVIAVKSMGYRRDLGKVEQFTRNMNEVNTWLDSTDDALSQLEASIHRVHELTVDAANDTKTPADRQAIAEELKQIYKHMQEIGNTEIAGNHIFSGTNTLSPLFKADGKMNTAAELPGINGNVEIEIYEGVTLKVNANVTKMFGNVQNAMTNIIDTIEDDNATGKEIGDLIGLINDETNPDSMRSIVLNEHAKVGALQNRAEIMQDRLDIREIMIKTQMRDNESVDYSKAITEMVTHESIHQAALSVGARIIQPTLVDFMR</sequence>
<comment type="similarity">
    <text evidence="2">Belongs to the bacterial flagellin family.</text>
</comment>
<feature type="domain" description="Flagellin C-terminal" evidence="5">
    <location>
        <begin position="229"/>
        <end position="294"/>
    </location>
</feature>
<keyword evidence="6" id="KW-0282">Flagellum</keyword>
<keyword evidence="6" id="KW-0969">Cilium</keyword>
<dbReference type="SUPFAM" id="SSF64518">
    <property type="entry name" value="Phase 1 flagellin"/>
    <property type="match status" value="1"/>
</dbReference>
<dbReference type="EMBL" id="LN483074">
    <property type="protein sequence ID" value="CEA02045.1"/>
    <property type="molecule type" value="Genomic_DNA"/>
</dbReference>
<dbReference type="InterPro" id="IPR046358">
    <property type="entry name" value="Flagellin_C"/>
</dbReference>
<dbReference type="PANTHER" id="PTHR42792:SF1">
    <property type="entry name" value="FLAGELLAR HOOK-ASSOCIATED PROTEIN 3"/>
    <property type="match status" value="1"/>
</dbReference>
<dbReference type="GO" id="GO:0005198">
    <property type="term" value="F:structural molecule activity"/>
    <property type="evidence" value="ECO:0007669"/>
    <property type="project" value="InterPro"/>
</dbReference>
<evidence type="ECO:0000259" key="5">
    <source>
        <dbReference type="Pfam" id="PF00700"/>
    </source>
</evidence>
<dbReference type="InterPro" id="IPR013384">
    <property type="entry name" value="Flagell_FlgL"/>
</dbReference>
<dbReference type="PATRIC" id="fig|1461583.4.peg.1074"/>
<dbReference type="Pfam" id="PF00700">
    <property type="entry name" value="Flagellin_C"/>
    <property type="match status" value="1"/>
</dbReference>
<dbReference type="NCBIfam" id="TIGR02550">
    <property type="entry name" value="flagell_flgL"/>
    <property type="match status" value="1"/>
</dbReference>
<feature type="domain" description="Flagellin N-terminal" evidence="4">
    <location>
        <begin position="6"/>
        <end position="140"/>
    </location>
</feature>
<keyword evidence="3" id="KW-0975">Bacterial flagellum</keyword>
<organism evidence="6">
    <name type="scientific">Metalysinibacillus saudimassiliensis</name>
    <dbReference type="NCBI Taxonomy" id="1461583"/>
    <lineage>
        <taxon>Bacteria</taxon>
        <taxon>Bacillati</taxon>
        <taxon>Bacillota</taxon>
        <taxon>Bacilli</taxon>
        <taxon>Bacillales</taxon>
        <taxon>Caryophanaceae</taxon>
        <taxon>Metalysinibacillus</taxon>
    </lineage>
</organism>
<protein>
    <submittedName>
        <fullName evidence="6">Flagellar hook-associated protein 3</fullName>
    </submittedName>
</protein>
<proteinExistence type="inferred from homology"/>
<evidence type="ECO:0000256" key="3">
    <source>
        <dbReference type="ARBA" id="ARBA00023143"/>
    </source>
</evidence>
<dbReference type="AlphaFoldDB" id="A0A078M708"/>
<evidence type="ECO:0000256" key="1">
    <source>
        <dbReference type="ARBA" id="ARBA00004365"/>
    </source>
</evidence>
<dbReference type="PANTHER" id="PTHR42792">
    <property type="entry name" value="FLAGELLIN"/>
    <property type="match status" value="1"/>
</dbReference>
<dbReference type="InterPro" id="IPR001029">
    <property type="entry name" value="Flagellin_N"/>
</dbReference>